<feature type="compositionally biased region" description="Polar residues" evidence="5">
    <location>
        <begin position="118"/>
        <end position="130"/>
    </location>
</feature>
<reference evidence="7 8" key="1">
    <citation type="journal article" date="2004" name="Nature">
        <title>Genome sequence of the ultrasmall unicellular red alga Cyanidioschyzon merolae 10D.</title>
        <authorList>
            <person name="Matsuzaki M."/>
            <person name="Misumi O."/>
            <person name="Shin-i T."/>
            <person name="Maruyama S."/>
            <person name="Takahara M."/>
            <person name="Miyagishima S."/>
            <person name="Mori T."/>
            <person name="Nishida K."/>
            <person name="Yagisawa F."/>
            <person name="Nishida K."/>
            <person name="Yoshida Y."/>
            <person name="Nishimura Y."/>
            <person name="Nakao S."/>
            <person name="Kobayashi T."/>
            <person name="Momoyama Y."/>
            <person name="Higashiyama T."/>
            <person name="Minoda A."/>
            <person name="Sano M."/>
            <person name="Nomoto H."/>
            <person name="Oishi K."/>
            <person name="Hayashi H."/>
            <person name="Ohta F."/>
            <person name="Nishizaka S."/>
            <person name="Haga S."/>
            <person name="Miura S."/>
            <person name="Morishita T."/>
            <person name="Kabeya Y."/>
            <person name="Terasawa K."/>
            <person name="Suzuki Y."/>
            <person name="Ishii Y."/>
            <person name="Asakawa S."/>
            <person name="Takano H."/>
            <person name="Ohta N."/>
            <person name="Kuroiwa H."/>
            <person name="Tanaka K."/>
            <person name="Shimizu N."/>
            <person name="Sugano S."/>
            <person name="Sato N."/>
            <person name="Nozaki H."/>
            <person name="Ogasawara N."/>
            <person name="Kohara Y."/>
            <person name="Kuroiwa T."/>
        </authorList>
    </citation>
    <scope>NUCLEOTIDE SEQUENCE [LARGE SCALE GENOMIC DNA]</scope>
    <source>
        <strain evidence="7 8">10D</strain>
    </source>
</reference>
<dbReference type="PANTHER" id="PTHR13780">
    <property type="entry name" value="AMP-ACTIVATED PROTEIN KINASE, GAMMA REGULATORY SUBUNIT"/>
    <property type="match status" value="1"/>
</dbReference>
<reference evidence="7 8" key="2">
    <citation type="journal article" date="2007" name="BMC Biol.">
        <title>A 100%-complete sequence reveals unusually simple genomic features in the hot-spring red alga Cyanidioschyzon merolae.</title>
        <authorList>
            <person name="Nozaki H."/>
            <person name="Takano H."/>
            <person name="Misumi O."/>
            <person name="Terasawa K."/>
            <person name="Matsuzaki M."/>
            <person name="Maruyama S."/>
            <person name="Nishida K."/>
            <person name="Yagisawa F."/>
            <person name="Yoshida Y."/>
            <person name="Fujiwara T."/>
            <person name="Takio S."/>
            <person name="Tamura K."/>
            <person name="Chung S.J."/>
            <person name="Nakamura S."/>
            <person name="Kuroiwa H."/>
            <person name="Tanaka K."/>
            <person name="Sato N."/>
            <person name="Kuroiwa T."/>
        </authorList>
    </citation>
    <scope>NUCLEOTIDE SEQUENCE [LARGE SCALE GENOMIC DNA]</scope>
    <source>
        <strain evidence="7 8">10D</strain>
    </source>
</reference>
<dbReference type="KEGG" id="cme:CYME_CMT495C"/>
<dbReference type="PANTHER" id="PTHR13780:SF35">
    <property type="entry name" value="LD22662P"/>
    <property type="match status" value="1"/>
</dbReference>
<feature type="domain" description="CBS" evidence="6">
    <location>
        <begin position="468"/>
        <end position="526"/>
    </location>
</feature>
<sequence>MPKTSDVFPMNQGHTKQRRVSRDDRVQVGDSIQSQVELARVAITRFMKERRVEDVAPLCSRVLVLDVRLALSDAFGALLEQQSSVAVLWDTVKQSLVGLLTPADLAEMLLFLRESLQREGTPTPNDGNEQGHQDSGAVDDADYNRRAVRLLTSRTLGTWLELCSEQSNQSKLLSRDITDTGQGPVPGAGAAEAPPVTLATAVAFAGSALEKHAPLLANSRPPRPSALQLISCRANGSLYEAAVLLRDHAIHHVPLVIGADSTVLCILTHGRLLAYMNEQFGLYRLEKQWQQQQQQQQQQRERPARPRTDARVSAQELQTAALDAMRTSCTPEVEELAVVVDLFSVPIETLGIGTFRNISQVHLKEPLWRAIAKLVDSNVHAIPVVDDTGALQQVYTRADALWIIAPETVTVPEGRPASPWGRPSETKSPGGNMENIGARIASGGGRYHMLRDHVLVEDHFRMLRREGRNRRLPVTCSPRDTLRTVFERMGHDFRIHQVFVVDDRQHVLGVISLSDILEFFMDSSASVPSSPDLRHHDSPFSHTGMDLPVRPIL</sequence>
<comment type="similarity">
    <text evidence="1">Belongs to the 5'-AMP-activated protein kinase gamma subunit family.</text>
</comment>
<dbReference type="Gramene" id="CMT495CT">
    <property type="protein sequence ID" value="CMT495CT"/>
    <property type="gene ID" value="CMT495C"/>
</dbReference>
<feature type="region of interest" description="Disordered" evidence="5">
    <location>
        <begin position="1"/>
        <end position="24"/>
    </location>
</feature>
<dbReference type="GO" id="GO:0016301">
    <property type="term" value="F:kinase activity"/>
    <property type="evidence" value="ECO:0007669"/>
    <property type="project" value="UniProtKB-KW"/>
</dbReference>
<organism evidence="7 8">
    <name type="scientific">Cyanidioschyzon merolae (strain NIES-3377 / 10D)</name>
    <name type="common">Unicellular red alga</name>
    <dbReference type="NCBI Taxonomy" id="280699"/>
    <lineage>
        <taxon>Eukaryota</taxon>
        <taxon>Rhodophyta</taxon>
        <taxon>Bangiophyceae</taxon>
        <taxon>Cyanidiales</taxon>
        <taxon>Cyanidiaceae</taxon>
        <taxon>Cyanidioschyzon</taxon>
    </lineage>
</organism>
<dbReference type="OMA" id="TASIHPF"/>
<feature type="compositionally biased region" description="Basic and acidic residues" evidence="5">
    <location>
        <begin position="299"/>
        <end position="310"/>
    </location>
</feature>
<keyword evidence="3 4" id="KW-0129">CBS domain</keyword>
<dbReference type="InterPro" id="IPR046342">
    <property type="entry name" value="CBS_dom_sf"/>
</dbReference>
<keyword evidence="7" id="KW-0418">Kinase</keyword>
<evidence type="ECO:0000256" key="5">
    <source>
        <dbReference type="SAM" id="MobiDB-lite"/>
    </source>
</evidence>
<proteinExistence type="inferred from homology"/>
<evidence type="ECO:0000256" key="2">
    <source>
        <dbReference type="ARBA" id="ARBA00022737"/>
    </source>
</evidence>
<keyword evidence="7" id="KW-0808">Transferase</keyword>
<dbReference type="Proteomes" id="UP000007014">
    <property type="component" value="Chromosome 20"/>
</dbReference>
<dbReference type="GeneID" id="16997890"/>
<name>M1VMQ2_CYAM1</name>
<dbReference type="InterPro" id="IPR050511">
    <property type="entry name" value="AMPK_gamma/SDS23_families"/>
</dbReference>
<dbReference type="Gene3D" id="3.10.580.10">
    <property type="entry name" value="CBS-domain"/>
    <property type="match status" value="2"/>
</dbReference>
<dbReference type="Pfam" id="PF00571">
    <property type="entry name" value="CBS"/>
    <property type="match status" value="3"/>
</dbReference>
<keyword evidence="8" id="KW-1185">Reference proteome</keyword>
<dbReference type="RefSeq" id="XP_005539459.1">
    <property type="nucleotide sequence ID" value="XM_005539402.1"/>
</dbReference>
<dbReference type="eggNOG" id="KOG1764">
    <property type="taxonomic scope" value="Eukaryota"/>
</dbReference>
<evidence type="ECO:0000313" key="7">
    <source>
        <dbReference type="EMBL" id="BAM83423.1"/>
    </source>
</evidence>
<dbReference type="InterPro" id="IPR000644">
    <property type="entry name" value="CBS_dom"/>
</dbReference>
<protein>
    <submittedName>
        <fullName evidence="7">Similar to 5'-AMP-activated protein kinase, gamma-1 subunit</fullName>
    </submittedName>
</protein>
<feature type="region of interest" description="Disordered" evidence="5">
    <location>
        <begin position="118"/>
        <end position="139"/>
    </location>
</feature>
<gene>
    <name evidence="7" type="ORF">CYME_CMT495C</name>
</gene>
<evidence type="ECO:0000256" key="4">
    <source>
        <dbReference type="PROSITE-ProRule" id="PRU00703"/>
    </source>
</evidence>
<dbReference type="AlphaFoldDB" id="M1VMQ2"/>
<evidence type="ECO:0000256" key="1">
    <source>
        <dbReference type="ARBA" id="ARBA00006750"/>
    </source>
</evidence>
<accession>M1VMQ2</accession>
<feature type="region of interest" description="Disordered" evidence="5">
    <location>
        <begin position="293"/>
        <end position="313"/>
    </location>
</feature>
<dbReference type="EMBL" id="AP006502">
    <property type="protein sequence ID" value="BAM83423.1"/>
    <property type="molecule type" value="Genomic_DNA"/>
</dbReference>
<evidence type="ECO:0000259" key="6">
    <source>
        <dbReference type="PROSITE" id="PS51371"/>
    </source>
</evidence>
<dbReference type="PROSITE" id="PS51371">
    <property type="entry name" value="CBS"/>
    <property type="match status" value="1"/>
</dbReference>
<feature type="region of interest" description="Disordered" evidence="5">
    <location>
        <begin position="413"/>
        <end position="433"/>
    </location>
</feature>
<dbReference type="SUPFAM" id="SSF54631">
    <property type="entry name" value="CBS-domain pair"/>
    <property type="match status" value="2"/>
</dbReference>
<dbReference type="HOGENOM" id="CLU_492930_0_0_1"/>
<evidence type="ECO:0000256" key="3">
    <source>
        <dbReference type="ARBA" id="ARBA00023122"/>
    </source>
</evidence>
<evidence type="ECO:0000313" key="8">
    <source>
        <dbReference type="Proteomes" id="UP000007014"/>
    </source>
</evidence>
<dbReference type="OrthoDB" id="712at2759"/>
<keyword evidence="2" id="KW-0677">Repeat</keyword>
<dbReference type="STRING" id="280699.M1VMQ2"/>
<dbReference type="SMART" id="SM00116">
    <property type="entry name" value="CBS"/>
    <property type="match status" value="4"/>
</dbReference>